<accession>A0ABW3ARQ1</accession>
<dbReference type="RefSeq" id="WP_377114019.1">
    <property type="nucleotide sequence ID" value="NZ_JBHTHZ010000005.1"/>
</dbReference>
<reference evidence="3" key="1">
    <citation type="journal article" date="2019" name="Int. J. Syst. Evol. Microbiol.">
        <title>The Global Catalogue of Microorganisms (GCM) 10K type strain sequencing project: providing services to taxonomists for standard genome sequencing and annotation.</title>
        <authorList>
            <consortium name="The Broad Institute Genomics Platform"/>
            <consortium name="The Broad Institute Genome Sequencing Center for Infectious Disease"/>
            <person name="Wu L."/>
            <person name="Ma J."/>
        </authorList>
    </citation>
    <scope>NUCLEOTIDE SEQUENCE [LARGE SCALE GENOMIC DNA]</scope>
    <source>
        <strain evidence="3">CCUG 61484</strain>
    </source>
</reference>
<evidence type="ECO:0000313" key="3">
    <source>
        <dbReference type="Proteomes" id="UP001597010"/>
    </source>
</evidence>
<comment type="caution">
    <text evidence="2">The sequence shown here is derived from an EMBL/GenBank/DDBJ whole genome shotgun (WGS) entry which is preliminary data.</text>
</comment>
<feature type="domain" description="DUF4142" evidence="1">
    <location>
        <begin position="37"/>
        <end position="168"/>
    </location>
</feature>
<name>A0ABW3ARQ1_9SPHI</name>
<gene>
    <name evidence="2" type="ORF">ACFQZX_09020</name>
</gene>
<evidence type="ECO:0000259" key="1">
    <source>
        <dbReference type="Pfam" id="PF13628"/>
    </source>
</evidence>
<organism evidence="2 3">
    <name type="scientific">Mucilaginibacter litoreus</name>
    <dbReference type="NCBI Taxonomy" id="1048221"/>
    <lineage>
        <taxon>Bacteria</taxon>
        <taxon>Pseudomonadati</taxon>
        <taxon>Bacteroidota</taxon>
        <taxon>Sphingobacteriia</taxon>
        <taxon>Sphingobacteriales</taxon>
        <taxon>Sphingobacteriaceae</taxon>
        <taxon>Mucilaginibacter</taxon>
    </lineage>
</organism>
<dbReference type="EMBL" id="JBHTHZ010000005">
    <property type="protein sequence ID" value="MFD0793758.1"/>
    <property type="molecule type" value="Genomic_DNA"/>
</dbReference>
<protein>
    <submittedName>
        <fullName evidence="2">DUF4142 domain-containing protein</fullName>
    </submittedName>
</protein>
<dbReference type="PANTHER" id="PTHR38593:SF1">
    <property type="entry name" value="BLR2558 PROTEIN"/>
    <property type="match status" value="1"/>
</dbReference>
<dbReference type="Proteomes" id="UP001597010">
    <property type="component" value="Unassembled WGS sequence"/>
</dbReference>
<keyword evidence="3" id="KW-1185">Reference proteome</keyword>
<evidence type="ECO:0000313" key="2">
    <source>
        <dbReference type="EMBL" id="MFD0793758.1"/>
    </source>
</evidence>
<dbReference type="InterPro" id="IPR012347">
    <property type="entry name" value="Ferritin-like"/>
</dbReference>
<dbReference type="Pfam" id="PF13628">
    <property type="entry name" value="DUF4142"/>
    <property type="match status" value="1"/>
</dbReference>
<dbReference type="InterPro" id="IPR025419">
    <property type="entry name" value="DUF4142"/>
</dbReference>
<dbReference type="PANTHER" id="PTHR38593">
    <property type="entry name" value="BLR2558 PROTEIN"/>
    <property type="match status" value="1"/>
</dbReference>
<proteinExistence type="predicted"/>
<sequence length="174" mass="19334">MKKILAICFVLTVILVWACNNRRGKNYNKTSADENAVSFMKEAAESGHAEIVLSELALKKSKDTSILNLAKMIIHDHKNANKQLIKIASEENVIIKDTLSAAHKQLMNDLLGKNGNDFNLAYSQAMVNDHEVAIKLFKNAASSTAANIQDFAQQVLPRLQQHFNEANSICIELK</sequence>
<dbReference type="Gene3D" id="1.20.1260.10">
    <property type="match status" value="1"/>
</dbReference>